<comment type="caution">
    <text evidence="2">The sequence shown here is derived from an EMBL/GenBank/DDBJ whole genome shotgun (WGS) entry which is preliminary data.</text>
</comment>
<sequence length="174" mass="19441">MPKSKSLREKVFEACHTMSQENKKITRDAVREITGGRNTDVMRYLNEWRAEQAKQEKSAIVVATSTKIAQQSEESVATIENSASSASPSAPGVYTTAPQDDLALVGRRSAERAAAMLLGENVLTDFFLENPDKLPEDLRLQVEAVQAKFNQKSKQRQEAYDPETFTRMAIAQFQ</sequence>
<keyword evidence="3" id="KW-1185">Reference proteome</keyword>
<gene>
    <name evidence="2" type="ORF">DA73_0400023380</name>
</gene>
<dbReference type="RefSeq" id="WP_082051602.1">
    <property type="nucleotide sequence ID" value="NZ_JHEG04000001.1"/>
</dbReference>
<feature type="domain" description="KfrA N-terminal DNA-binding" evidence="1">
    <location>
        <begin position="8"/>
        <end position="84"/>
    </location>
</feature>
<name>A0A8S9T8V7_9CYAN</name>
<reference evidence="2" key="2">
    <citation type="submission" date="2019-11" db="EMBL/GenBank/DDBJ databases">
        <title>Improved Assembly of Tolypothrix boutellei genome.</title>
        <authorList>
            <person name="Sarangi A.N."/>
            <person name="Mukherjee M."/>
            <person name="Ghosh S."/>
            <person name="Singh D."/>
            <person name="Das A."/>
            <person name="Kant S."/>
            <person name="Prusty A."/>
            <person name="Tripathy S."/>
        </authorList>
    </citation>
    <scope>NUCLEOTIDE SEQUENCE</scope>
    <source>
        <strain evidence="2">VB521301</strain>
    </source>
</reference>
<proteinExistence type="predicted"/>
<dbReference type="Proteomes" id="UP000029738">
    <property type="component" value="Unassembled WGS sequence"/>
</dbReference>
<dbReference type="EMBL" id="JHEG04000001">
    <property type="protein sequence ID" value="KAF3888104.1"/>
    <property type="molecule type" value="Genomic_DNA"/>
</dbReference>
<evidence type="ECO:0000313" key="2">
    <source>
        <dbReference type="EMBL" id="KAF3888104.1"/>
    </source>
</evidence>
<dbReference type="OrthoDB" id="516050at2"/>
<evidence type="ECO:0000313" key="3">
    <source>
        <dbReference type="Proteomes" id="UP000029738"/>
    </source>
</evidence>
<evidence type="ECO:0000259" key="1">
    <source>
        <dbReference type="Pfam" id="PF11740"/>
    </source>
</evidence>
<dbReference type="InterPro" id="IPR021104">
    <property type="entry name" value="KfrA_DNA-bd_N"/>
</dbReference>
<accession>A0A8S9T8V7</accession>
<organism evidence="2 3">
    <name type="scientific">Tolypothrix bouteillei VB521301</name>
    <dbReference type="NCBI Taxonomy" id="1479485"/>
    <lineage>
        <taxon>Bacteria</taxon>
        <taxon>Bacillati</taxon>
        <taxon>Cyanobacteriota</taxon>
        <taxon>Cyanophyceae</taxon>
        <taxon>Nostocales</taxon>
        <taxon>Tolypothrichaceae</taxon>
        <taxon>Tolypothrix</taxon>
    </lineage>
</organism>
<dbReference type="Pfam" id="PF11740">
    <property type="entry name" value="KfrA_N"/>
    <property type="match status" value="1"/>
</dbReference>
<dbReference type="AlphaFoldDB" id="A0A8S9T8V7"/>
<reference evidence="2" key="1">
    <citation type="journal article" date="2015" name="Genome Announc.">
        <title>Draft Genome Sequence of Tolypothrix boutellei Strain VB521301.</title>
        <authorList>
            <person name="Chandrababunaidu M.M."/>
            <person name="Singh D."/>
            <person name="Sen D."/>
            <person name="Bhan S."/>
            <person name="Das S."/>
            <person name="Gupta A."/>
            <person name="Adhikary S.P."/>
            <person name="Tripathy S."/>
        </authorList>
    </citation>
    <scope>NUCLEOTIDE SEQUENCE</scope>
    <source>
        <strain evidence="2">VB521301</strain>
    </source>
</reference>
<protein>
    <recommendedName>
        <fullName evidence="1">KfrA N-terminal DNA-binding domain-containing protein</fullName>
    </recommendedName>
</protein>